<accession>A0A238KXW3</accession>
<comment type="similarity">
    <text evidence="1 5">Belongs to the FlgD family.</text>
</comment>
<sequence length="216" mass="22628">MDVSATTSTTTTPTTNTKASPVISSDFETFLKMLTTQMENQDPLNPVESSDFAVQLATFSGVEQQVQTNNLLSQLSTQMGTSSMAQFAGWVGMEARVAAPASYNGQPVTVIPEPQALADRATLVVKDASGATVQRLELSVNGDPYTWSGLNDAGIPLKDGLYSFSVESYSNGALLGTTPAEVYATVTEARISDGATTLVLDGGTEVSTTAVTALRN</sequence>
<dbReference type="OrthoDB" id="9785233at2"/>
<dbReference type="Proteomes" id="UP000202922">
    <property type="component" value="Unassembled WGS sequence"/>
</dbReference>
<dbReference type="InterPro" id="IPR005648">
    <property type="entry name" value="FlgD"/>
</dbReference>
<gene>
    <name evidence="8" type="primary">flgD</name>
    <name evidence="8" type="ORF">COL8621_03448</name>
</gene>
<reference evidence="9" key="1">
    <citation type="submission" date="2017-05" db="EMBL/GenBank/DDBJ databases">
        <authorList>
            <person name="Rodrigo-Torres L."/>
            <person name="Arahal R. D."/>
            <person name="Lucena T."/>
        </authorList>
    </citation>
    <scope>NUCLEOTIDE SEQUENCE [LARGE SCALE GENOMIC DNA]</scope>
    <source>
        <strain evidence="9">CECT 8621</strain>
    </source>
</reference>
<name>A0A238KXW3_9RHOB</name>
<keyword evidence="9" id="KW-1185">Reference proteome</keyword>
<evidence type="ECO:0000256" key="2">
    <source>
        <dbReference type="ARBA" id="ARBA00016013"/>
    </source>
</evidence>
<proteinExistence type="inferred from homology"/>
<dbReference type="Pfam" id="PF13860">
    <property type="entry name" value="FlgD_ig"/>
    <property type="match status" value="1"/>
</dbReference>
<dbReference type="EMBL" id="FXYE01000002">
    <property type="protein sequence ID" value="SMX47480.1"/>
    <property type="molecule type" value="Genomic_DNA"/>
</dbReference>
<evidence type="ECO:0000256" key="6">
    <source>
        <dbReference type="SAM" id="MobiDB-lite"/>
    </source>
</evidence>
<evidence type="ECO:0000256" key="4">
    <source>
        <dbReference type="ARBA" id="ARBA00024746"/>
    </source>
</evidence>
<feature type="compositionally biased region" description="Low complexity" evidence="6">
    <location>
        <begin position="1"/>
        <end position="17"/>
    </location>
</feature>
<keyword evidence="3 5" id="KW-1005">Bacterial flagellum biogenesis</keyword>
<evidence type="ECO:0000313" key="8">
    <source>
        <dbReference type="EMBL" id="SMX47480.1"/>
    </source>
</evidence>
<feature type="domain" description="FlgD/Vpr Ig-like" evidence="7">
    <location>
        <begin position="105"/>
        <end position="171"/>
    </location>
</feature>
<dbReference type="InterPro" id="IPR025965">
    <property type="entry name" value="FlgD/Vpr_Ig-like"/>
</dbReference>
<dbReference type="NCBIfam" id="NF009453">
    <property type="entry name" value="PRK12813.1"/>
    <property type="match status" value="1"/>
</dbReference>
<protein>
    <recommendedName>
        <fullName evidence="2 5">Basal-body rod modification protein FlgD</fullName>
    </recommendedName>
</protein>
<dbReference type="RefSeq" id="WP_093968463.1">
    <property type="nucleotide sequence ID" value="NZ_FXYE01000002.1"/>
</dbReference>
<evidence type="ECO:0000256" key="1">
    <source>
        <dbReference type="ARBA" id="ARBA00010577"/>
    </source>
</evidence>
<evidence type="ECO:0000259" key="7">
    <source>
        <dbReference type="Pfam" id="PF13860"/>
    </source>
</evidence>
<dbReference type="GO" id="GO:0044781">
    <property type="term" value="P:bacterial-type flagellum organization"/>
    <property type="evidence" value="ECO:0007669"/>
    <property type="project" value="UniProtKB-UniRule"/>
</dbReference>
<evidence type="ECO:0000256" key="3">
    <source>
        <dbReference type="ARBA" id="ARBA00022795"/>
    </source>
</evidence>
<dbReference type="AlphaFoldDB" id="A0A238KXW3"/>
<evidence type="ECO:0000256" key="5">
    <source>
        <dbReference type="RuleBase" id="RU362076"/>
    </source>
</evidence>
<dbReference type="Pfam" id="PF03963">
    <property type="entry name" value="FlgD"/>
    <property type="match status" value="1"/>
</dbReference>
<organism evidence="8 9">
    <name type="scientific">Actibacterium lipolyticum</name>
    <dbReference type="NCBI Taxonomy" id="1524263"/>
    <lineage>
        <taxon>Bacteria</taxon>
        <taxon>Pseudomonadati</taxon>
        <taxon>Pseudomonadota</taxon>
        <taxon>Alphaproteobacteria</taxon>
        <taxon>Rhodobacterales</taxon>
        <taxon>Roseobacteraceae</taxon>
        <taxon>Actibacterium</taxon>
    </lineage>
</organism>
<feature type="region of interest" description="Disordered" evidence="6">
    <location>
        <begin position="1"/>
        <end position="20"/>
    </location>
</feature>
<comment type="function">
    <text evidence="4 5">Required for flagellar hook formation. May act as a scaffolding protein.</text>
</comment>
<dbReference type="Gene3D" id="2.60.40.4070">
    <property type="match status" value="1"/>
</dbReference>
<evidence type="ECO:0000313" key="9">
    <source>
        <dbReference type="Proteomes" id="UP000202922"/>
    </source>
</evidence>